<reference evidence="9 10" key="1">
    <citation type="submission" date="2021-03" db="EMBL/GenBank/DDBJ databases">
        <title>Antimicrobial resistance genes in bacteria isolated from Japanese honey, and their potential for conferring macrolide and lincosamide resistance in the American foulbrood pathogen Paenibacillus larvae.</title>
        <authorList>
            <person name="Okamoto M."/>
            <person name="Kumagai M."/>
            <person name="Kanamori H."/>
            <person name="Takamatsu D."/>
        </authorList>
    </citation>
    <scope>NUCLEOTIDE SEQUENCE [LARGE SCALE GENOMIC DNA]</scope>
    <source>
        <strain evidence="9 10">J15TS10</strain>
    </source>
</reference>
<dbReference type="PANTHER" id="PTHR36838:SF1">
    <property type="entry name" value="SLR1864 PROTEIN"/>
    <property type="match status" value="1"/>
</dbReference>
<comment type="similarity">
    <text evidence="2">Belongs to the auxin efflux carrier (TC 2.A.69) family.</text>
</comment>
<name>A0ABQ4MWR0_9BACL</name>
<feature type="transmembrane region" description="Helical" evidence="8">
    <location>
        <begin position="255"/>
        <end position="276"/>
    </location>
</feature>
<dbReference type="InterPro" id="IPR038770">
    <property type="entry name" value="Na+/solute_symporter_sf"/>
</dbReference>
<evidence type="ECO:0000256" key="4">
    <source>
        <dbReference type="ARBA" id="ARBA00022475"/>
    </source>
</evidence>
<feature type="transmembrane region" description="Helical" evidence="8">
    <location>
        <begin position="161"/>
        <end position="184"/>
    </location>
</feature>
<evidence type="ECO:0000313" key="10">
    <source>
        <dbReference type="Proteomes" id="UP000681290"/>
    </source>
</evidence>
<keyword evidence="10" id="KW-1185">Reference proteome</keyword>
<feature type="transmembrane region" description="Helical" evidence="8">
    <location>
        <begin position="231"/>
        <end position="249"/>
    </location>
</feature>
<keyword evidence="3" id="KW-0813">Transport</keyword>
<evidence type="ECO:0000313" key="9">
    <source>
        <dbReference type="EMBL" id="GIP60361.1"/>
    </source>
</evidence>
<feature type="transmembrane region" description="Helical" evidence="8">
    <location>
        <begin position="196"/>
        <end position="219"/>
    </location>
</feature>
<evidence type="ECO:0000256" key="7">
    <source>
        <dbReference type="ARBA" id="ARBA00023136"/>
    </source>
</evidence>
<feature type="transmembrane region" description="Helical" evidence="8">
    <location>
        <begin position="68"/>
        <end position="90"/>
    </location>
</feature>
<gene>
    <name evidence="9" type="ORF">J15TS10_41750</name>
</gene>
<evidence type="ECO:0000256" key="1">
    <source>
        <dbReference type="ARBA" id="ARBA00004651"/>
    </source>
</evidence>
<evidence type="ECO:0000256" key="5">
    <source>
        <dbReference type="ARBA" id="ARBA00022692"/>
    </source>
</evidence>
<feature type="transmembrane region" description="Helical" evidence="8">
    <location>
        <begin position="129"/>
        <end position="149"/>
    </location>
</feature>
<keyword evidence="4" id="KW-1003">Cell membrane</keyword>
<accession>A0ABQ4MWR0</accession>
<dbReference type="Pfam" id="PF03547">
    <property type="entry name" value="Mem_trans"/>
    <property type="match status" value="1"/>
</dbReference>
<dbReference type="PANTHER" id="PTHR36838">
    <property type="entry name" value="AUXIN EFFLUX CARRIER FAMILY PROTEIN"/>
    <property type="match status" value="1"/>
</dbReference>
<sequence>MMLYSVLNTMLQVIVPISIPVISGALLKRFQKLDTRPLVTLYLYFLNPALILETLAKADISYQDIYQTLGFSLLNLILLWLVAAVAGRLLKLPSDEKAGLTLVATFTNSVNYGLPLVLLAFGQLGLDKASVYVIGQMIIVNTIGVYLAARSSFSMKQAVKSVFTLPSIYAAAAAILLRATGFSLPFGIAQGISMAAAAYSPVVLAILGAQMVGVAGVPMNAGSKRAFRAGIATRMLLSPIVALLALWLLQIDGVLFAVLFILACMPAAVNASALAEKFGASPQTVSKCVLWTTIASFVTLPVLIVLLQ</sequence>
<keyword evidence="5 8" id="KW-0812">Transmembrane</keyword>
<feature type="transmembrane region" description="Helical" evidence="8">
    <location>
        <begin position="39"/>
        <end position="56"/>
    </location>
</feature>
<protein>
    <submittedName>
        <fullName evidence="9">Transporter</fullName>
    </submittedName>
</protein>
<feature type="transmembrane region" description="Helical" evidence="8">
    <location>
        <begin position="102"/>
        <end position="123"/>
    </location>
</feature>
<keyword evidence="7 8" id="KW-0472">Membrane</keyword>
<dbReference type="Proteomes" id="UP000681290">
    <property type="component" value="Unassembled WGS sequence"/>
</dbReference>
<dbReference type="InterPro" id="IPR004776">
    <property type="entry name" value="Mem_transp_PIN-like"/>
</dbReference>
<dbReference type="Gene3D" id="1.20.1530.20">
    <property type="match status" value="1"/>
</dbReference>
<evidence type="ECO:0000256" key="3">
    <source>
        <dbReference type="ARBA" id="ARBA00022448"/>
    </source>
</evidence>
<feature type="transmembrane region" description="Helical" evidence="8">
    <location>
        <begin position="6"/>
        <end position="27"/>
    </location>
</feature>
<evidence type="ECO:0000256" key="2">
    <source>
        <dbReference type="ARBA" id="ARBA00010145"/>
    </source>
</evidence>
<evidence type="ECO:0000256" key="8">
    <source>
        <dbReference type="SAM" id="Phobius"/>
    </source>
</evidence>
<feature type="transmembrane region" description="Helical" evidence="8">
    <location>
        <begin position="288"/>
        <end position="307"/>
    </location>
</feature>
<proteinExistence type="inferred from homology"/>
<organism evidence="9 10">
    <name type="scientific">Paenibacillus woosongensis</name>
    <dbReference type="NCBI Taxonomy" id="307580"/>
    <lineage>
        <taxon>Bacteria</taxon>
        <taxon>Bacillati</taxon>
        <taxon>Bacillota</taxon>
        <taxon>Bacilli</taxon>
        <taxon>Bacillales</taxon>
        <taxon>Paenibacillaceae</taxon>
        <taxon>Paenibacillus</taxon>
    </lineage>
</organism>
<dbReference type="EMBL" id="BOSM01000009">
    <property type="protein sequence ID" value="GIP60361.1"/>
    <property type="molecule type" value="Genomic_DNA"/>
</dbReference>
<comment type="subcellular location">
    <subcellularLocation>
        <location evidence="1">Cell membrane</location>
        <topology evidence="1">Multi-pass membrane protein</topology>
    </subcellularLocation>
</comment>
<evidence type="ECO:0000256" key="6">
    <source>
        <dbReference type="ARBA" id="ARBA00022989"/>
    </source>
</evidence>
<keyword evidence="6 8" id="KW-1133">Transmembrane helix</keyword>
<comment type="caution">
    <text evidence="9">The sequence shown here is derived from an EMBL/GenBank/DDBJ whole genome shotgun (WGS) entry which is preliminary data.</text>
</comment>